<evidence type="ECO:0000256" key="8">
    <source>
        <dbReference type="ARBA" id="ARBA00023163"/>
    </source>
</evidence>
<protein>
    <recommendedName>
        <fullName evidence="9">Transcriptional regulatory protein</fullName>
    </recommendedName>
</protein>
<dbReference type="EMBL" id="QOIL01000021">
    <property type="protein sequence ID" value="RCG25937.1"/>
    <property type="molecule type" value="Genomic_DNA"/>
</dbReference>
<organism evidence="12 13">
    <name type="scientific">Sphaerisporangium album</name>
    <dbReference type="NCBI Taxonomy" id="509200"/>
    <lineage>
        <taxon>Bacteria</taxon>
        <taxon>Bacillati</taxon>
        <taxon>Actinomycetota</taxon>
        <taxon>Actinomycetes</taxon>
        <taxon>Streptosporangiales</taxon>
        <taxon>Streptosporangiaceae</taxon>
        <taxon>Sphaerisporangium</taxon>
    </lineage>
</organism>
<keyword evidence="5 9" id="KW-0805">Transcription regulation</keyword>
<comment type="subcellular location">
    <subcellularLocation>
        <location evidence="1 9">Cytoplasm</location>
    </subcellularLocation>
</comment>
<evidence type="ECO:0000256" key="4">
    <source>
        <dbReference type="ARBA" id="ARBA00023012"/>
    </source>
</evidence>
<evidence type="ECO:0000313" key="12">
    <source>
        <dbReference type="EMBL" id="RCG25937.1"/>
    </source>
</evidence>
<comment type="caution">
    <text evidence="12">The sequence shown here is derived from an EMBL/GenBank/DDBJ whole genome shotgun (WGS) entry which is preliminary data.</text>
</comment>
<dbReference type="Gene3D" id="3.40.50.2300">
    <property type="match status" value="1"/>
</dbReference>
<feature type="domain" description="Response regulatory" evidence="11">
    <location>
        <begin position="3"/>
        <end position="120"/>
    </location>
</feature>
<keyword evidence="13" id="KW-1185">Reference proteome</keyword>
<evidence type="ECO:0000256" key="3">
    <source>
        <dbReference type="ARBA" id="ARBA00022553"/>
    </source>
</evidence>
<keyword evidence="2 9" id="KW-0963">Cytoplasm</keyword>
<evidence type="ECO:0000259" key="11">
    <source>
        <dbReference type="PROSITE" id="PS50110"/>
    </source>
</evidence>
<evidence type="ECO:0000256" key="5">
    <source>
        <dbReference type="ARBA" id="ARBA00023015"/>
    </source>
</evidence>
<evidence type="ECO:0000256" key="10">
    <source>
        <dbReference type="PROSITE-ProRule" id="PRU00169"/>
    </source>
</evidence>
<keyword evidence="8 9" id="KW-0804">Transcription</keyword>
<dbReference type="GO" id="GO:0005737">
    <property type="term" value="C:cytoplasm"/>
    <property type="evidence" value="ECO:0007669"/>
    <property type="project" value="UniProtKB-SubCell"/>
</dbReference>
<dbReference type="Pfam" id="PF00072">
    <property type="entry name" value="Response_reg"/>
    <property type="match status" value="1"/>
</dbReference>
<proteinExistence type="predicted"/>
<keyword evidence="7 9" id="KW-0010">Activator</keyword>
<dbReference type="RefSeq" id="WP_114032425.1">
    <property type="nucleotide sequence ID" value="NZ_QOIL01000021.1"/>
</dbReference>
<dbReference type="InterPro" id="IPR011006">
    <property type="entry name" value="CheY-like_superfamily"/>
</dbReference>
<evidence type="ECO:0000256" key="2">
    <source>
        <dbReference type="ARBA" id="ARBA00022490"/>
    </source>
</evidence>
<keyword evidence="6 9" id="KW-0238">DNA-binding</keyword>
<evidence type="ECO:0000313" key="13">
    <source>
        <dbReference type="Proteomes" id="UP000253094"/>
    </source>
</evidence>
<dbReference type="InterPro" id="IPR001789">
    <property type="entry name" value="Sig_transdc_resp-reg_receiver"/>
</dbReference>
<reference evidence="12 13" key="1">
    <citation type="submission" date="2018-06" db="EMBL/GenBank/DDBJ databases">
        <title>Sphaerisporangium craniellae sp. nov., isolated from a marine sponge in the South China Sea.</title>
        <authorList>
            <person name="Li L."/>
        </authorList>
    </citation>
    <scope>NUCLEOTIDE SEQUENCE [LARGE SCALE GENOMIC DNA]</scope>
    <source>
        <strain evidence="12 13">CCTCC AA 208026</strain>
    </source>
</reference>
<dbReference type="PANTHER" id="PTHR45526">
    <property type="entry name" value="TRANSCRIPTIONAL REGULATORY PROTEIN DPIA"/>
    <property type="match status" value="1"/>
</dbReference>
<dbReference type="InterPro" id="IPR005471">
    <property type="entry name" value="Tscrpt_reg_IclR_N"/>
</dbReference>
<dbReference type="PIRSF" id="PIRSF006171">
    <property type="entry name" value="RR_citrat_malat"/>
    <property type="match status" value="1"/>
</dbReference>
<dbReference type="SUPFAM" id="SSF52172">
    <property type="entry name" value="CheY-like"/>
    <property type="match status" value="1"/>
</dbReference>
<evidence type="ECO:0000256" key="6">
    <source>
        <dbReference type="ARBA" id="ARBA00023125"/>
    </source>
</evidence>
<dbReference type="PROSITE" id="PS50110">
    <property type="entry name" value="RESPONSE_REGULATORY"/>
    <property type="match status" value="1"/>
</dbReference>
<keyword evidence="3 10" id="KW-0597">Phosphoprotein</keyword>
<evidence type="ECO:0000256" key="9">
    <source>
        <dbReference type="PIRNR" id="PIRNR006171"/>
    </source>
</evidence>
<dbReference type="InterPro" id="IPR024187">
    <property type="entry name" value="Sig_transdc_resp-reg_cit/mal"/>
</dbReference>
<gene>
    <name evidence="12" type="ORF">DQ384_31020</name>
</gene>
<name>A0A367F8C9_9ACTN</name>
<evidence type="ECO:0000256" key="7">
    <source>
        <dbReference type="ARBA" id="ARBA00023159"/>
    </source>
</evidence>
<keyword evidence="4 9" id="KW-0902">Two-component regulatory system</keyword>
<accession>A0A367F8C9</accession>
<dbReference type="Pfam" id="PF09339">
    <property type="entry name" value="HTH_IclR"/>
    <property type="match status" value="1"/>
</dbReference>
<evidence type="ECO:0000256" key="1">
    <source>
        <dbReference type="ARBA" id="ARBA00004496"/>
    </source>
</evidence>
<dbReference type="GO" id="GO:0000156">
    <property type="term" value="F:phosphorelay response regulator activity"/>
    <property type="evidence" value="ECO:0007669"/>
    <property type="project" value="TreeGrafter"/>
</dbReference>
<dbReference type="InterPro" id="IPR051271">
    <property type="entry name" value="2C-system_Tx_regulators"/>
</dbReference>
<dbReference type="GO" id="GO:0003677">
    <property type="term" value="F:DNA binding"/>
    <property type="evidence" value="ECO:0007669"/>
    <property type="project" value="UniProtKB-KW"/>
</dbReference>
<dbReference type="SMART" id="SM00448">
    <property type="entry name" value="REC"/>
    <property type="match status" value="1"/>
</dbReference>
<dbReference type="GO" id="GO:0003700">
    <property type="term" value="F:DNA-binding transcription factor activity"/>
    <property type="evidence" value="ECO:0007669"/>
    <property type="project" value="InterPro"/>
</dbReference>
<dbReference type="AlphaFoldDB" id="A0A367F8C9"/>
<dbReference type="PANTHER" id="PTHR45526:SF1">
    <property type="entry name" value="TRANSCRIPTIONAL REGULATORY PROTEIN DCUR-RELATED"/>
    <property type="match status" value="1"/>
</dbReference>
<feature type="modified residue" description="4-aspartylphosphate" evidence="10">
    <location>
        <position position="54"/>
    </location>
</feature>
<dbReference type="OrthoDB" id="7187989at2"/>
<sequence length="230" mass="25249">MIRVLVVDDDFMVARVHAGFVERTPGFTVAGMTHTGAEAIEAVGRLRPDLVLLDIYLPDMTGLAVLQELRASPATDVDVVVVSAARDFDSVKQALRGGVVHYLIKPFRYQDLRERLDHYAERHRRLGALAEPEREDTRQEDVDRIFAAPVGLARAVMPKGLTAETSALVRTALGAVGDEGLSAAECAERTGLSRVSARRYLEHLVSIGAAEVRSRYGSTGRPERRFRVTA</sequence>
<dbReference type="Proteomes" id="UP000253094">
    <property type="component" value="Unassembled WGS sequence"/>
</dbReference>